<dbReference type="KEGG" id="ehx:EMIHUDRAFT_195180"/>
<proteinExistence type="predicted"/>
<protein>
    <recommendedName>
        <fullName evidence="2">Phospholipase/carboxylesterase/thioesterase domain-containing protein</fullName>
    </recommendedName>
</protein>
<keyword evidence="4" id="KW-1185">Reference proteome</keyword>
<dbReference type="RefSeq" id="XP_005775234.1">
    <property type="nucleotide sequence ID" value="XM_005775177.1"/>
</dbReference>
<dbReference type="PaxDb" id="2903-EOD22805"/>
<dbReference type="AlphaFoldDB" id="A0A0D3JH20"/>
<dbReference type="GeneID" id="17268352"/>
<dbReference type="Pfam" id="PF02230">
    <property type="entry name" value="Abhydrolase_2"/>
    <property type="match status" value="1"/>
</dbReference>
<accession>A0A0D3JH20</accession>
<name>A0A0D3JH20_EMIH1</name>
<dbReference type="SUPFAM" id="SSF53474">
    <property type="entry name" value="alpha/beta-Hydrolases"/>
    <property type="match status" value="1"/>
</dbReference>
<reference evidence="4" key="1">
    <citation type="journal article" date="2013" name="Nature">
        <title>Pan genome of the phytoplankton Emiliania underpins its global distribution.</title>
        <authorList>
            <person name="Read B.A."/>
            <person name="Kegel J."/>
            <person name="Klute M.J."/>
            <person name="Kuo A."/>
            <person name="Lefebvre S.C."/>
            <person name="Maumus F."/>
            <person name="Mayer C."/>
            <person name="Miller J."/>
            <person name="Monier A."/>
            <person name="Salamov A."/>
            <person name="Young J."/>
            <person name="Aguilar M."/>
            <person name="Claverie J.M."/>
            <person name="Frickenhaus S."/>
            <person name="Gonzalez K."/>
            <person name="Herman E.K."/>
            <person name="Lin Y.C."/>
            <person name="Napier J."/>
            <person name="Ogata H."/>
            <person name="Sarno A.F."/>
            <person name="Shmutz J."/>
            <person name="Schroeder D."/>
            <person name="de Vargas C."/>
            <person name="Verret F."/>
            <person name="von Dassow P."/>
            <person name="Valentin K."/>
            <person name="Van de Peer Y."/>
            <person name="Wheeler G."/>
            <person name="Dacks J.B."/>
            <person name="Delwiche C.F."/>
            <person name="Dyhrman S.T."/>
            <person name="Glockner G."/>
            <person name="John U."/>
            <person name="Richards T."/>
            <person name="Worden A.Z."/>
            <person name="Zhang X."/>
            <person name="Grigoriev I.V."/>
            <person name="Allen A.E."/>
            <person name="Bidle K."/>
            <person name="Borodovsky M."/>
            <person name="Bowler C."/>
            <person name="Brownlee C."/>
            <person name="Cock J.M."/>
            <person name="Elias M."/>
            <person name="Gladyshev V.N."/>
            <person name="Groth M."/>
            <person name="Guda C."/>
            <person name="Hadaegh A."/>
            <person name="Iglesias-Rodriguez M.D."/>
            <person name="Jenkins J."/>
            <person name="Jones B.M."/>
            <person name="Lawson T."/>
            <person name="Leese F."/>
            <person name="Lindquist E."/>
            <person name="Lobanov A."/>
            <person name="Lomsadze A."/>
            <person name="Malik S.B."/>
            <person name="Marsh M.E."/>
            <person name="Mackinder L."/>
            <person name="Mock T."/>
            <person name="Mueller-Roeber B."/>
            <person name="Pagarete A."/>
            <person name="Parker M."/>
            <person name="Probert I."/>
            <person name="Quesneville H."/>
            <person name="Raines C."/>
            <person name="Rensing S.A."/>
            <person name="Riano-Pachon D.M."/>
            <person name="Richier S."/>
            <person name="Rokitta S."/>
            <person name="Shiraiwa Y."/>
            <person name="Soanes D.M."/>
            <person name="van der Giezen M."/>
            <person name="Wahlund T.M."/>
            <person name="Williams B."/>
            <person name="Wilson W."/>
            <person name="Wolfe G."/>
            <person name="Wurch L.L."/>
        </authorList>
    </citation>
    <scope>NUCLEOTIDE SEQUENCE</scope>
</reference>
<sequence length="247" mass="27605">MARKALLFDPDWRTTPCREAHGEALAAGSFARRGLLRLLPGTKRRAEALNGALSAGLHKRELRPRKSEGDGACGCGDPSRSMRPRRVSSEDPGALVIEPTGPHTHTVVLLHGMYTAPEDSDTMMELPQSVARVGLPGCKYANVASWYNYYTRRDGEHQHDAHLASQTRRIHSILDREIELLGGDAQRVMLGGCSQGGTGFHVEWHVERDLTVVASWVARAARQREMRERERSASPELILEQEYLDYW</sequence>
<dbReference type="InterPro" id="IPR003140">
    <property type="entry name" value="PLipase/COase/thioEstase"/>
</dbReference>
<organism evidence="3 4">
    <name type="scientific">Emiliania huxleyi (strain CCMP1516)</name>
    <dbReference type="NCBI Taxonomy" id="280463"/>
    <lineage>
        <taxon>Eukaryota</taxon>
        <taxon>Haptista</taxon>
        <taxon>Haptophyta</taxon>
        <taxon>Prymnesiophyceae</taxon>
        <taxon>Isochrysidales</taxon>
        <taxon>Noelaerhabdaceae</taxon>
        <taxon>Emiliania</taxon>
    </lineage>
</organism>
<dbReference type="InterPro" id="IPR029058">
    <property type="entry name" value="AB_hydrolase_fold"/>
</dbReference>
<evidence type="ECO:0000313" key="4">
    <source>
        <dbReference type="Proteomes" id="UP000013827"/>
    </source>
</evidence>
<dbReference type="GO" id="GO:0016787">
    <property type="term" value="F:hydrolase activity"/>
    <property type="evidence" value="ECO:0007669"/>
    <property type="project" value="InterPro"/>
</dbReference>
<feature type="region of interest" description="Disordered" evidence="1">
    <location>
        <begin position="63"/>
        <end position="100"/>
    </location>
</feature>
<evidence type="ECO:0000256" key="1">
    <source>
        <dbReference type="SAM" id="MobiDB-lite"/>
    </source>
</evidence>
<feature type="domain" description="Phospholipase/carboxylesterase/thioesterase" evidence="2">
    <location>
        <begin position="94"/>
        <end position="197"/>
    </location>
</feature>
<evidence type="ECO:0000259" key="2">
    <source>
        <dbReference type="Pfam" id="PF02230"/>
    </source>
</evidence>
<dbReference type="HOGENOM" id="CLU_1126240_0_0_1"/>
<evidence type="ECO:0000313" key="3">
    <source>
        <dbReference type="EnsemblProtists" id="EOD22805"/>
    </source>
</evidence>
<dbReference type="Proteomes" id="UP000013827">
    <property type="component" value="Unassembled WGS sequence"/>
</dbReference>
<dbReference type="Gene3D" id="3.40.50.1820">
    <property type="entry name" value="alpha/beta hydrolase"/>
    <property type="match status" value="1"/>
</dbReference>
<reference evidence="3" key="2">
    <citation type="submission" date="2024-10" db="UniProtKB">
        <authorList>
            <consortium name="EnsemblProtists"/>
        </authorList>
    </citation>
    <scope>IDENTIFICATION</scope>
</reference>
<dbReference type="EnsemblProtists" id="EOD22805">
    <property type="protein sequence ID" value="EOD22805"/>
    <property type="gene ID" value="EMIHUDRAFT_195180"/>
</dbReference>